<reference evidence="1" key="1">
    <citation type="submission" date="2020-11" db="EMBL/GenBank/DDBJ databases">
        <authorList>
            <person name="Davenport K.M."/>
            <person name="Bickhart D.M."/>
            <person name="Smith T.P.L."/>
            <person name="Murdoch B.M."/>
            <person name="Rosen B.D."/>
        </authorList>
    </citation>
    <scope>NUCLEOTIDE SEQUENCE [LARGE SCALE GENOMIC DNA]</scope>
    <source>
        <strain evidence="1">OAR_USU_Benz2616</strain>
    </source>
</reference>
<dbReference type="Ensembl" id="ENSOART00020047324.1">
    <property type="protein sequence ID" value="ENSOARP00020058287.1"/>
    <property type="gene ID" value="ENSOARG00020020511.2"/>
</dbReference>
<organism evidence="1">
    <name type="scientific">Ovis aries</name>
    <name type="common">Sheep</name>
    <dbReference type="NCBI Taxonomy" id="9940"/>
    <lineage>
        <taxon>Eukaryota</taxon>
        <taxon>Metazoa</taxon>
        <taxon>Chordata</taxon>
        <taxon>Craniata</taxon>
        <taxon>Vertebrata</taxon>
        <taxon>Euteleostomi</taxon>
        <taxon>Mammalia</taxon>
        <taxon>Eutheria</taxon>
        <taxon>Laurasiatheria</taxon>
        <taxon>Artiodactyla</taxon>
        <taxon>Ruminantia</taxon>
        <taxon>Pecora</taxon>
        <taxon>Bovidae</taxon>
        <taxon>Caprinae</taxon>
        <taxon>Ovis</taxon>
    </lineage>
</organism>
<gene>
    <name evidence="1" type="primary">PDLIM2</name>
</gene>
<reference evidence="1" key="2">
    <citation type="submission" date="2025-08" db="UniProtKB">
        <authorList>
            <consortium name="Ensembl"/>
        </authorList>
    </citation>
    <scope>IDENTIFICATION</scope>
</reference>
<sequence>VEQAGGASQAEKLCAAKAPQQSVVTAPPARWRGKEAEARPPGWDLWVSGLHLRQHLSLSGRRSQAGGPQTDPADLPPLRPRPSPLEGGRVSGVSRLSCLRSGAPGSSPERLSGPREAGATPERTSAASRGLSGESSPGPPAVAGQVAAPGLGCAEEAASPAWGGGWGGGRGGPGITWVEAGPGVPGGLSPESGRRRRRRRERRLLLASLLPFPSLSGLAAQPDRPQAASPGQANGEGSLEVLATRFQSSRRIHTDSRASLSPRTCSPFFTLPPTSPQAPTGEVVTSHSFQSLAYSLEPASADHLSCAGCPGSQQASLSPAGDSAVLVLPPPPSPGPCSSSPRLSVASEGESHLLREDSEVFKMLQENREARMAPRQSSSFRLLQEALEAEERGGTPAYLPSSLSPQSSLPTSRALASPPKLHTCEKCNTSIANQAVRIQEGRYRHPGCYTCADCGLNLKMRGHFWVGDELYCEKHARQRYSAAPTLNSRA</sequence>
<accession>A0AC11EE92</accession>
<name>A0AC11EE92_SHEEP</name>
<protein>
    <submittedName>
        <fullName evidence="1">Uncharacterized protein</fullName>
    </submittedName>
</protein>
<evidence type="ECO:0000313" key="1">
    <source>
        <dbReference type="Ensembl" id="ENSOARP00020058287.1"/>
    </source>
</evidence>
<reference evidence="1" key="3">
    <citation type="submission" date="2025-09" db="UniProtKB">
        <authorList>
            <consortium name="Ensembl"/>
        </authorList>
    </citation>
    <scope>IDENTIFICATION</scope>
</reference>
<proteinExistence type="predicted"/>